<feature type="compositionally biased region" description="Low complexity" evidence="1">
    <location>
        <begin position="353"/>
        <end position="365"/>
    </location>
</feature>
<feature type="compositionally biased region" description="Polar residues" evidence="1">
    <location>
        <begin position="393"/>
        <end position="405"/>
    </location>
</feature>
<dbReference type="STRING" id="675824.A0A1E3Q0J9"/>
<keyword evidence="3" id="KW-1185">Reference proteome</keyword>
<dbReference type="InterPro" id="IPR007147">
    <property type="entry name" value="TF_Vhr"/>
</dbReference>
<reference evidence="2 3" key="1">
    <citation type="journal article" date="2016" name="Proc. Natl. Acad. Sci. U.S.A.">
        <title>Comparative genomics of biotechnologically important yeasts.</title>
        <authorList>
            <person name="Riley R."/>
            <person name="Haridas S."/>
            <person name="Wolfe K.H."/>
            <person name="Lopes M.R."/>
            <person name="Hittinger C.T."/>
            <person name="Goeker M."/>
            <person name="Salamov A.A."/>
            <person name="Wisecaver J.H."/>
            <person name="Long T.M."/>
            <person name="Calvey C.H."/>
            <person name="Aerts A.L."/>
            <person name="Barry K.W."/>
            <person name="Choi C."/>
            <person name="Clum A."/>
            <person name="Coughlan A.Y."/>
            <person name="Deshpande S."/>
            <person name="Douglass A.P."/>
            <person name="Hanson S.J."/>
            <person name="Klenk H.-P."/>
            <person name="LaButti K.M."/>
            <person name="Lapidus A."/>
            <person name="Lindquist E.A."/>
            <person name="Lipzen A.M."/>
            <person name="Meier-Kolthoff J.P."/>
            <person name="Ohm R.A."/>
            <person name="Otillar R.P."/>
            <person name="Pangilinan J.L."/>
            <person name="Peng Y."/>
            <person name="Rokas A."/>
            <person name="Rosa C.A."/>
            <person name="Scheuner C."/>
            <person name="Sibirny A.A."/>
            <person name="Slot J.C."/>
            <person name="Stielow J.B."/>
            <person name="Sun H."/>
            <person name="Kurtzman C.P."/>
            <person name="Blackwell M."/>
            <person name="Grigoriev I.V."/>
            <person name="Jeffries T.W."/>
        </authorList>
    </citation>
    <scope>NUCLEOTIDE SEQUENCE [LARGE SCALE GENOMIC DNA]</scope>
    <source>
        <strain evidence="2 3">NRRL Y-11557</strain>
    </source>
</reference>
<protein>
    <submittedName>
        <fullName evidence="2">Uncharacterized protein</fullName>
    </submittedName>
</protein>
<dbReference type="Pfam" id="PF04001">
    <property type="entry name" value="Vhr1"/>
    <property type="match status" value="1"/>
</dbReference>
<name>A0A1E3Q0J9_LIPST</name>
<evidence type="ECO:0000313" key="2">
    <source>
        <dbReference type="EMBL" id="ODQ71024.1"/>
    </source>
</evidence>
<organism evidence="2 3">
    <name type="scientific">Lipomyces starkeyi NRRL Y-11557</name>
    <dbReference type="NCBI Taxonomy" id="675824"/>
    <lineage>
        <taxon>Eukaryota</taxon>
        <taxon>Fungi</taxon>
        <taxon>Dikarya</taxon>
        <taxon>Ascomycota</taxon>
        <taxon>Saccharomycotina</taxon>
        <taxon>Lipomycetes</taxon>
        <taxon>Lipomycetales</taxon>
        <taxon>Lipomycetaceae</taxon>
        <taxon>Lipomyces</taxon>
    </lineage>
</organism>
<dbReference type="OrthoDB" id="4089008at2759"/>
<dbReference type="AlphaFoldDB" id="A0A1E3Q0J9"/>
<dbReference type="Proteomes" id="UP000094385">
    <property type="component" value="Unassembled WGS sequence"/>
</dbReference>
<sequence length="603" mass="66659">MVISVSTSSVKVLPQIKRQSAYGVYGITYQPSEQQSRSPQANTNLCIEYGGRVIEWNLEDVRPNLSRLRNYIRSAFFIEDQTQFSILYKPATFSGKTKYQYIHDDASLRQALGNVDLIIEVQIHKLHEDENNPEPSFSELRRPNTMDYPLQLYSRAAGTSGRSLRTTSQSQGAYSNIQASPTLSHSHPPSLQSLLSSADALQRRKSSIFIPPPLNHALSPRISGVTQTIRKKLQFTDEGLWKKFSARRLELIDSMSLSTKKSSEQYDVVIAVADTLRDEYGFPPHTLPDFDKLVRAAVQSVRRNRKRLPKSKARSKSLSVERDGRNDEQEQQHQSQNIPLTGQWPLPSGLGNDSESMSVSSNASSDDTRASSSPYRIGYFNCRPAVSSRQRETSSMSPNATTSSRLPLVWSPSESLSSSSTFSSVLSSDDELDSYSTDIVGASNLEDKHNLSRILPGTASFTSQQQSSTILELVYGGRAVPCTIHPTDTESSLSFLFNTVRTVLSLPENVFVALYYFRTSDGLRIQIISDAEASLVMRSPRPGEGITLAQGLRVEVITMRQIQVLHQKQQPASGSVSVPVQQVSSTSPADAAQRISIASLVGA</sequence>
<feature type="compositionally biased region" description="Basic residues" evidence="1">
    <location>
        <begin position="302"/>
        <end position="315"/>
    </location>
</feature>
<evidence type="ECO:0000256" key="1">
    <source>
        <dbReference type="SAM" id="MobiDB-lite"/>
    </source>
</evidence>
<proteinExistence type="predicted"/>
<feature type="compositionally biased region" description="Basic and acidic residues" evidence="1">
    <location>
        <begin position="319"/>
        <end position="331"/>
    </location>
</feature>
<evidence type="ECO:0000313" key="3">
    <source>
        <dbReference type="Proteomes" id="UP000094385"/>
    </source>
</evidence>
<accession>A0A1E3Q0J9</accession>
<feature type="compositionally biased region" description="Low complexity" evidence="1">
    <location>
        <begin position="406"/>
        <end position="422"/>
    </location>
</feature>
<gene>
    <name evidence="2" type="ORF">LIPSTDRAFT_119094</name>
</gene>
<dbReference type="EMBL" id="KV454298">
    <property type="protein sequence ID" value="ODQ71024.1"/>
    <property type="molecule type" value="Genomic_DNA"/>
</dbReference>
<feature type="region of interest" description="Disordered" evidence="1">
    <location>
        <begin position="301"/>
        <end position="422"/>
    </location>
</feature>